<protein>
    <submittedName>
        <fullName evidence="2">Uncharacterized protein</fullName>
    </submittedName>
</protein>
<dbReference type="AlphaFoldDB" id="A0AAE0TUI7"/>
<reference evidence="2" key="1">
    <citation type="journal article" date="2023" name="Mol. Phylogenet. Evol.">
        <title>Genome-scale phylogeny and comparative genomics of the fungal order Sordariales.</title>
        <authorList>
            <person name="Hensen N."/>
            <person name="Bonometti L."/>
            <person name="Westerberg I."/>
            <person name="Brannstrom I.O."/>
            <person name="Guillou S."/>
            <person name="Cros-Aarteil S."/>
            <person name="Calhoun S."/>
            <person name="Haridas S."/>
            <person name="Kuo A."/>
            <person name="Mondo S."/>
            <person name="Pangilinan J."/>
            <person name="Riley R."/>
            <person name="LaButti K."/>
            <person name="Andreopoulos B."/>
            <person name="Lipzen A."/>
            <person name="Chen C."/>
            <person name="Yan M."/>
            <person name="Daum C."/>
            <person name="Ng V."/>
            <person name="Clum A."/>
            <person name="Steindorff A."/>
            <person name="Ohm R.A."/>
            <person name="Martin F."/>
            <person name="Silar P."/>
            <person name="Natvig D.O."/>
            <person name="Lalanne C."/>
            <person name="Gautier V."/>
            <person name="Ament-Velasquez S.L."/>
            <person name="Kruys A."/>
            <person name="Hutchinson M.I."/>
            <person name="Powell A.J."/>
            <person name="Barry K."/>
            <person name="Miller A.N."/>
            <person name="Grigoriev I.V."/>
            <person name="Debuchy R."/>
            <person name="Gladieux P."/>
            <person name="Hiltunen Thoren M."/>
            <person name="Johannesson H."/>
        </authorList>
    </citation>
    <scope>NUCLEOTIDE SEQUENCE</scope>
    <source>
        <strain evidence="2">CBS 958.72</strain>
    </source>
</reference>
<evidence type="ECO:0000313" key="3">
    <source>
        <dbReference type="Proteomes" id="UP001287356"/>
    </source>
</evidence>
<keyword evidence="1" id="KW-1133">Transmembrane helix</keyword>
<accession>A0AAE0TUI7</accession>
<organism evidence="2 3">
    <name type="scientific">Lasiosphaeria ovina</name>
    <dbReference type="NCBI Taxonomy" id="92902"/>
    <lineage>
        <taxon>Eukaryota</taxon>
        <taxon>Fungi</taxon>
        <taxon>Dikarya</taxon>
        <taxon>Ascomycota</taxon>
        <taxon>Pezizomycotina</taxon>
        <taxon>Sordariomycetes</taxon>
        <taxon>Sordariomycetidae</taxon>
        <taxon>Sordariales</taxon>
        <taxon>Lasiosphaeriaceae</taxon>
        <taxon>Lasiosphaeria</taxon>
    </lineage>
</organism>
<gene>
    <name evidence="2" type="ORF">B0T24DRAFT_195770</name>
</gene>
<dbReference type="EMBL" id="JAULSN010000002">
    <property type="protein sequence ID" value="KAK3380469.1"/>
    <property type="molecule type" value="Genomic_DNA"/>
</dbReference>
<dbReference type="Proteomes" id="UP001287356">
    <property type="component" value="Unassembled WGS sequence"/>
</dbReference>
<evidence type="ECO:0000313" key="2">
    <source>
        <dbReference type="EMBL" id="KAK3380469.1"/>
    </source>
</evidence>
<keyword evidence="1" id="KW-0472">Membrane</keyword>
<evidence type="ECO:0000256" key="1">
    <source>
        <dbReference type="SAM" id="Phobius"/>
    </source>
</evidence>
<reference evidence="2" key="2">
    <citation type="submission" date="2023-06" db="EMBL/GenBank/DDBJ databases">
        <authorList>
            <consortium name="Lawrence Berkeley National Laboratory"/>
            <person name="Haridas S."/>
            <person name="Hensen N."/>
            <person name="Bonometti L."/>
            <person name="Westerberg I."/>
            <person name="Brannstrom I.O."/>
            <person name="Guillou S."/>
            <person name="Cros-Aarteil S."/>
            <person name="Calhoun S."/>
            <person name="Kuo A."/>
            <person name="Mondo S."/>
            <person name="Pangilinan J."/>
            <person name="Riley R."/>
            <person name="Labutti K."/>
            <person name="Andreopoulos B."/>
            <person name="Lipzen A."/>
            <person name="Chen C."/>
            <person name="Yanf M."/>
            <person name="Daum C."/>
            <person name="Ng V."/>
            <person name="Clum A."/>
            <person name="Steindorff A."/>
            <person name="Ohm R."/>
            <person name="Martin F."/>
            <person name="Silar P."/>
            <person name="Natvig D."/>
            <person name="Lalanne C."/>
            <person name="Gautier V."/>
            <person name="Ament-Velasquez S.L."/>
            <person name="Kruys A."/>
            <person name="Hutchinson M.I."/>
            <person name="Powell A.J."/>
            <person name="Barry K."/>
            <person name="Miller A.N."/>
            <person name="Grigoriev I.V."/>
            <person name="Debuchy R."/>
            <person name="Gladieux P."/>
            <person name="Thoren M.H."/>
            <person name="Johannesson H."/>
        </authorList>
    </citation>
    <scope>NUCLEOTIDE SEQUENCE</scope>
    <source>
        <strain evidence="2">CBS 958.72</strain>
    </source>
</reference>
<keyword evidence="3" id="KW-1185">Reference proteome</keyword>
<name>A0AAE0TUI7_9PEZI</name>
<keyword evidence="1" id="KW-0812">Transmembrane</keyword>
<feature type="transmembrane region" description="Helical" evidence="1">
    <location>
        <begin position="15"/>
        <end position="36"/>
    </location>
</feature>
<comment type="caution">
    <text evidence="2">The sequence shown here is derived from an EMBL/GenBank/DDBJ whole genome shotgun (WGS) entry which is preliminary data.</text>
</comment>
<sequence length="118" mass="13365">MVWVIRAIVCLLPCYPLFLILRHFFLIDSLVAGSGFRRRRGGTKRWPRFVPELTPSRDLTTARATASCSPPFPFPPIPILLSISHAPTVVSFAITISLFPSEFLLHPSCMVPHPRRQR</sequence>
<proteinExistence type="predicted"/>